<feature type="region of interest" description="Disordered" evidence="2">
    <location>
        <begin position="680"/>
        <end position="701"/>
    </location>
</feature>
<feature type="compositionally biased region" description="Low complexity" evidence="2">
    <location>
        <begin position="987"/>
        <end position="1002"/>
    </location>
</feature>
<feature type="compositionally biased region" description="Polar residues" evidence="2">
    <location>
        <begin position="1149"/>
        <end position="1163"/>
    </location>
</feature>
<evidence type="ECO:0008006" key="5">
    <source>
        <dbReference type="Google" id="ProtNLM"/>
    </source>
</evidence>
<dbReference type="PANTHER" id="PTHR21415:SF1">
    <property type="entry name" value="U7 SNRNA-ASSOCIATED SM-LIKE PROTEIN LSM11"/>
    <property type="match status" value="1"/>
</dbReference>
<dbReference type="GO" id="GO:0071209">
    <property type="term" value="F:U7 snRNA binding"/>
    <property type="evidence" value="ECO:0007669"/>
    <property type="project" value="InterPro"/>
</dbReference>
<feature type="coiled-coil region" evidence="1">
    <location>
        <begin position="479"/>
        <end position="506"/>
    </location>
</feature>
<feature type="compositionally biased region" description="Basic and acidic residues" evidence="2">
    <location>
        <begin position="976"/>
        <end position="985"/>
    </location>
</feature>
<proteinExistence type="predicted"/>
<gene>
    <name evidence="3" type="ORF">pdam_00023858</name>
</gene>
<feature type="region of interest" description="Disordered" evidence="2">
    <location>
        <begin position="61"/>
        <end position="92"/>
    </location>
</feature>
<feature type="compositionally biased region" description="Basic and acidic residues" evidence="2">
    <location>
        <begin position="1167"/>
        <end position="1178"/>
    </location>
</feature>
<evidence type="ECO:0000256" key="1">
    <source>
        <dbReference type="SAM" id="Coils"/>
    </source>
</evidence>
<dbReference type="PANTHER" id="PTHR21415">
    <property type="entry name" value="U7 SNRNA-ASSOCIATED SM-LIKE PROTEIN LSM11"/>
    <property type="match status" value="1"/>
</dbReference>
<feature type="region of interest" description="Disordered" evidence="2">
    <location>
        <begin position="361"/>
        <end position="391"/>
    </location>
</feature>
<feature type="compositionally biased region" description="Basic and acidic residues" evidence="2">
    <location>
        <begin position="1014"/>
        <end position="1031"/>
    </location>
</feature>
<feature type="compositionally biased region" description="Polar residues" evidence="2">
    <location>
        <begin position="1100"/>
        <end position="1109"/>
    </location>
</feature>
<feature type="compositionally biased region" description="Polar residues" evidence="2">
    <location>
        <begin position="1206"/>
        <end position="1222"/>
    </location>
</feature>
<feature type="compositionally biased region" description="Basic and acidic residues" evidence="2">
    <location>
        <begin position="1297"/>
        <end position="1308"/>
    </location>
</feature>
<reference evidence="3 4" key="1">
    <citation type="journal article" date="2018" name="Sci. Rep.">
        <title>Comparative analysis of the Pocillopora damicornis genome highlights role of immune system in coral evolution.</title>
        <authorList>
            <person name="Cunning R."/>
            <person name="Bay R.A."/>
            <person name="Gillette P."/>
            <person name="Baker A.C."/>
            <person name="Traylor-Knowles N."/>
        </authorList>
    </citation>
    <scope>NUCLEOTIDE SEQUENCE [LARGE SCALE GENOMIC DNA]</scope>
    <source>
        <strain evidence="3">RSMAS</strain>
        <tissue evidence="3">Whole animal</tissue>
    </source>
</reference>
<feature type="compositionally biased region" description="Acidic residues" evidence="2">
    <location>
        <begin position="958"/>
        <end position="971"/>
    </location>
</feature>
<feature type="compositionally biased region" description="Basic and acidic residues" evidence="2">
    <location>
        <begin position="931"/>
        <end position="957"/>
    </location>
</feature>
<feature type="compositionally biased region" description="Polar residues" evidence="2">
    <location>
        <begin position="1363"/>
        <end position="1378"/>
    </location>
</feature>
<feature type="compositionally biased region" description="Polar residues" evidence="2">
    <location>
        <begin position="685"/>
        <end position="698"/>
    </location>
</feature>
<feature type="compositionally biased region" description="Basic and acidic residues" evidence="2">
    <location>
        <begin position="1260"/>
        <end position="1278"/>
    </location>
</feature>
<feature type="region of interest" description="Disordered" evidence="2">
    <location>
        <begin position="1437"/>
        <end position="1477"/>
    </location>
</feature>
<feature type="compositionally biased region" description="Polar residues" evidence="2">
    <location>
        <begin position="307"/>
        <end position="328"/>
    </location>
</feature>
<feature type="compositionally biased region" description="Basic and acidic residues" evidence="2">
    <location>
        <begin position="244"/>
        <end position="254"/>
    </location>
</feature>
<keyword evidence="1" id="KW-0175">Coiled coil</keyword>
<dbReference type="OMA" id="CRESEDT"/>
<dbReference type="InterPro" id="IPR010920">
    <property type="entry name" value="LSM_dom_sf"/>
</dbReference>
<feature type="region of interest" description="Disordered" evidence="2">
    <location>
        <begin position="241"/>
        <end position="264"/>
    </location>
</feature>
<feature type="region of interest" description="Disordered" evidence="2">
    <location>
        <begin position="303"/>
        <end position="340"/>
    </location>
</feature>
<keyword evidence="4" id="KW-1185">Reference proteome</keyword>
<dbReference type="GO" id="GO:0005683">
    <property type="term" value="C:U7 snRNP"/>
    <property type="evidence" value="ECO:0007669"/>
    <property type="project" value="TreeGrafter"/>
</dbReference>
<name>A0A3M6THA8_POCDA</name>
<dbReference type="STRING" id="46731.A0A3M6THA8"/>
<dbReference type="OrthoDB" id="10002367at2759"/>
<dbReference type="InterPro" id="IPR039267">
    <property type="entry name" value="Lsm11"/>
</dbReference>
<feature type="compositionally biased region" description="Basic residues" evidence="2">
    <location>
        <begin position="1137"/>
        <end position="1147"/>
    </location>
</feature>
<evidence type="ECO:0000256" key="2">
    <source>
        <dbReference type="SAM" id="MobiDB-lite"/>
    </source>
</evidence>
<dbReference type="SUPFAM" id="SSF50182">
    <property type="entry name" value="Sm-like ribonucleoproteins"/>
    <property type="match status" value="1"/>
</dbReference>
<feature type="region of interest" description="Disordered" evidence="2">
    <location>
        <begin position="929"/>
        <end position="1385"/>
    </location>
</feature>
<protein>
    <recommendedName>
        <fullName evidence="5">LSM domain-containing protein</fullName>
    </recommendedName>
</protein>
<accession>A0A3M6THA8</accession>
<feature type="compositionally biased region" description="Polar residues" evidence="2">
    <location>
        <begin position="73"/>
        <end position="82"/>
    </location>
</feature>
<organism evidence="3 4">
    <name type="scientific">Pocillopora damicornis</name>
    <name type="common">Cauliflower coral</name>
    <name type="synonym">Millepora damicornis</name>
    <dbReference type="NCBI Taxonomy" id="46731"/>
    <lineage>
        <taxon>Eukaryota</taxon>
        <taxon>Metazoa</taxon>
        <taxon>Cnidaria</taxon>
        <taxon>Anthozoa</taxon>
        <taxon>Hexacorallia</taxon>
        <taxon>Scleractinia</taxon>
        <taxon>Astrocoeniina</taxon>
        <taxon>Pocilloporidae</taxon>
        <taxon>Pocillopora</taxon>
    </lineage>
</organism>
<dbReference type="EMBL" id="RCHS01003574">
    <property type="protein sequence ID" value="RMX40777.1"/>
    <property type="molecule type" value="Genomic_DNA"/>
</dbReference>
<sequence>MAAKTTRKEVNDELDFLSSKFDPFKALYTKDLQPPVPNIKVFNNLVEYAIAIKEGKTKTTTVSRENRAKSVKSLASQTASRTKNLKPEYKPAEKEGLQERLKAIAESKAFIAKNRKTEIKIGGRVEDAKLHEFMLAEETYKAQQRKKKRVDVIQKMEDLSQGPFRILHTCLTERRKIKVWTRRYKGLRSVLAGYLIAFDKHMNLALFDVDEVYTLEDSVERQMSPETTKKKKKKKRIASLLENEEAKEMRKSESADNNSSLMPSRELEEVVTMNTIGDAANEVFVSDNQVGTKTVLPCTHIKPRLPSSDSNESIFGDYSNTGHSSYGNSKDGYEDSSSPSAKALSIALQAPFFHRVDHAHQSPLRTEDEHSVCRESEDTKDSKGIDDPVSKRTSDFRMVKFPTRNLSRVSVCDNGNRKNVQIGSAEELTQTRHPEFIIEVSRGTVKEDCLLYCTDGEERIDRTESTNGSNISQGKTNPYDVHARDLNNLEEKNQNTSAEALNLELCGILEAAYCSETSVPFTARDIRLVDNETISLNQENNVKHDKEESERVVAETNSPLTLLECFESQESAKREEKRPESIECVPLSSKRVDDFVGPVSTEGTVDVLPCVIEHELGLSSVDEISGAVETTAEKGNTEDAVLVQEKYVFTDENFQRRNITHAFQSLIHLESEITDLENVSRDAQTDLTGQTSTRTETGGSLELDSLDSLDKAKVKKIEKGNPAVIFTENERSAVDVASERSERTENNSTLRSACVFSANEEILETTSQAICGRDCQVNDTSFTSQSVIVTTTTETTKGIKEISSSSSSPICSVRDFQLKGSIYRTYLNSASETDSIFQNAMEKVTQLEPFYKAEEDEFPESPENLCNCRSSTKNSKGDLISPATCDVASTEEDKIDREAGTVFNATSEYRKIGHLTYRCKVPSLQCGAKPVADEQRKEEKGVSIPKETNKSKEVQGDDKEEGEITSEEEGASENQRQSEKGREEGELSSSDSDLEAALDASSQGTQKTARCKSKVSEGECELRRIKKDLCSTRRQSSTELRQKSSKEKSRKPGNSGCDGGASLSSTKNSDLRTKLGQIRKKRSILVCGSPDSGTHDRLRGTQSAENQGNLEKVKQDGFKAVNQTSKKEVTLSGSSQTKRRQTGKHLRGSGSSADCNPVSNGQRNHVRGKEEINKERKSISLQDDDDRTKNKVRHTNSRRKTEGRSHNSQLKSNKTAPNSSPESKFKENGGNSRSFESHKPKVKAKESTVTRGSPILKNSYIKEDKKLAKDSETLEQKMKTKACSQVSVSKRLPKHVRMQDPKSRDSNGKRAHRNNDVVNHLSDSSDGRSLGRPLESETKAVVSTHAKCNSGSDKHGRKMASSRVLSSQPKEQSKSASNLKVRDESKRMIANAVKQRNDNRKGELKQVKTTVKVSPRKASRKIAKNVIANFASKTKVQLERGETGSTRKRRTSNDTELHHAKKLRRESEEKGRSKLPMEASKFEIPLSNLKRGENDIKSGYTDNSQKSIDGLHSPQLKTVIIGRNKCLVFKHRHINQLFLRGDNVVMVAYAK</sequence>
<feature type="compositionally biased region" description="Basic and acidic residues" evidence="2">
    <location>
        <begin position="1235"/>
        <end position="1248"/>
    </location>
</feature>
<dbReference type="Proteomes" id="UP000275408">
    <property type="component" value="Unassembled WGS sequence"/>
</dbReference>
<dbReference type="Gene3D" id="2.30.30.100">
    <property type="match status" value="1"/>
</dbReference>
<evidence type="ECO:0000313" key="3">
    <source>
        <dbReference type="EMBL" id="RMX40777.1"/>
    </source>
</evidence>
<dbReference type="GO" id="GO:0006398">
    <property type="term" value="P:mRNA 3'-end processing by stem-loop binding and cleavage"/>
    <property type="evidence" value="ECO:0007669"/>
    <property type="project" value="TreeGrafter"/>
</dbReference>
<evidence type="ECO:0000313" key="4">
    <source>
        <dbReference type="Proteomes" id="UP000275408"/>
    </source>
</evidence>
<comment type="caution">
    <text evidence="3">The sequence shown here is derived from an EMBL/GenBank/DDBJ whole genome shotgun (WGS) entry which is preliminary data.</text>
</comment>